<dbReference type="Pfam" id="PF20684">
    <property type="entry name" value="Fung_rhodopsin"/>
    <property type="match status" value="1"/>
</dbReference>
<comment type="similarity">
    <text evidence="5">Belongs to the SAT4 family.</text>
</comment>
<evidence type="ECO:0000313" key="8">
    <source>
        <dbReference type="EMBL" id="OJJ41473.1"/>
    </source>
</evidence>
<evidence type="ECO:0000256" key="5">
    <source>
        <dbReference type="ARBA" id="ARBA00038359"/>
    </source>
</evidence>
<dbReference type="RefSeq" id="XP_040695149.1">
    <property type="nucleotide sequence ID" value="XM_040839694.1"/>
</dbReference>
<accession>A0A1L9S2U4</accession>
<evidence type="ECO:0000256" key="2">
    <source>
        <dbReference type="ARBA" id="ARBA00022692"/>
    </source>
</evidence>
<dbReference type="GO" id="GO:0016020">
    <property type="term" value="C:membrane"/>
    <property type="evidence" value="ECO:0007669"/>
    <property type="project" value="UniProtKB-SubCell"/>
</dbReference>
<evidence type="ECO:0000256" key="3">
    <source>
        <dbReference type="ARBA" id="ARBA00022989"/>
    </source>
</evidence>
<feature type="transmembrane region" description="Helical" evidence="6">
    <location>
        <begin position="192"/>
        <end position="217"/>
    </location>
</feature>
<keyword evidence="2 6" id="KW-0812">Transmembrane</keyword>
<evidence type="ECO:0000259" key="7">
    <source>
        <dbReference type="Pfam" id="PF20684"/>
    </source>
</evidence>
<dbReference type="EMBL" id="KV878209">
    <property type="protein sequence ID" value="OJJ41473.1"/>
    <property type="molecule type" value="Genomic_DNA"/>
</dbReference>
<evidence type="ECO:0000256" key="6">
    <source>
        <dbReference type="SAM" id="Phobius"/>
    </source>
</evidence>
<dbReference type="Proteomes" id="UP000184383">
    <property type="component" value="Unassembled WGS sequence"/>
</dbReference>
<feature type="transmembrane region" description="Helical" evidence="6">
    <location>
        <begin position="34"/>
        <end position="54"/>
    </location>
</feature>
<feature type="transmembrane region" description="Helical" evidence="6">
    <location>
        <begin position="229"/>
        <end position="249"/>
    </location>
</feature>
<feature type="transmembrane region" description="Helical" evidence="6">
    <location>
        <begin position="145"/>
        <end position="172"/>
    </location>
</feature>
<proteinExistence type="inferred from homology"/>
<gene>
    <name evidence="8" type="ORF">ASPWEDRAFT_99834</name>
</gene>
<dbReference type="AlphaFoldDB" id="A0A1L9S2U4"/>
<dbReference type="OrthoDB" id="5022096at2759"/>
<feature type="domain" description="Rhodopsin" evidence="7">
    <location>
        <begin position="50"/>
        <end position="306"/>
    </location>
</feature>
<name>A0A1L9S2U4_ASPWE</name>
<dbReference type="InterPro" id="IPR052337">
    <property type="entry name" value="SAT4-like"/>
</dbReference>
<organism evidence="8 9">
    <name type="scientific">Aspergillus wentii DTO 134E9</name>
    <dbReference type="NCBI Taxonomy" id="1073089"/>
    <lineage>
        <taxon>Eukaryota</taxon>
        <taxon>Fungi</taxon>
        <taxon>Dikarya</taxon>
        <taxon>Ascomycota</taxon>
        <taxon>Pezizomycotina</taxon>
        <taxon>Eurotiomycetes</taxon>
        <taxon>Eurotiomycetidae</taxon>
        <taxon>Eurotiales</taxon>
        <taxon>Aspergillaceae</taxon>
        <taxon>Aspergillus</taxon>
        <taxon>Aspergillus subgen. Cremei</taxon>
    </lineage>
</organism>
<sequence>MASLPFPLERLVSRDSAPTADATLPDDSRAPRTLAVVGSLTGFAGLVVILRVYARGRILKRCGMDDYITSFALACAFGVFGCFIGESQHGLGRYTKYISHDDQEILRKYTFYHSIIVMIGISAVKISLGFFLLRVAAQSTFRRFIIGAIVFLVAFTIACAGTLIFQCVPVAGAWDMEVRKTAKCFSLPTFTAIGIFNSSINIVTDVIFATLPIPMFYTIQVNKRTKASLMAILSLGYFACAAAIVKLVAQMNVMKITDQYRYVLPILYYTSGLTHRRDSTFTTWNAVELNVGILAASLPTIRPLVKSLLGATRSLTSGTRSRKRTRTGYYSHHGSIFAMRSLHDNQDSRNYIQTSAIRASSDGGEDFAERKSGDVIMRKTEVVIHRDSPRLGPRRDADTIL</sequence>
<feature type="transmembrane region" description="Helical" evidence="6">
    <location>
        <begin position="66"/>
        <end position="91"/>
    </location>
</feature>
<dbReference type="InterPro" id="IPR049326">
    <property type="entry name" value="Rhodopsin_dom_fungi"/>
</dbReference>
<dbReference type="GeneID" id="63755542"/>
<comment type="subcellular location">
    <subcellularLocation>
        <location evidence="1">Membrane</location>
        <topology evidence="1">Multi-pass membrane protein</topology>
    </subcellularLocation>
</comment>
<dbReference type="PANTHER" id="PTHR33048:SF167">
    <property type="entry name" value="INTEGRAL MEMBRANE PROTEIN"/>
    <property type="match status" value="1"/>
</dbReference>
<protein>
    <recommendedName>
        <fullName evidence="7">Rhodopsin domain-containing protein</fullName>
    </recommendedName>
</protein>
<evidence type="ECO:0000256" key="4">
    <source>
        <dbReference type="ARBA" id="ARBA00023136"/>
    </source>
</evidence>
<dbReference type="VEuPathDB" id="FungiDB:ASPWEDRAFT_99834"/>
<dbReference type="STRING" id="1073089.A0A1L9S2U4"/>
<dbReference type="PANTHER" id="PTHR33048">
    <property type="entry name" value="PTH11-LIKE INTEGRAL MEMBRANE PROTEIN (AFU_ORTHOLOGUE AFUA_5G11245)"/>
    <property type="match status" value="1"/>
</dbReference>
<feature type="transmembrane region" description="Helical" evidence="6">
    <location>
        <begin position="111"/>
        <end position="133"/>
    </location>
</feature>
<keyword evidence="9" id="KW-1185">Reference proteome</keyword>
<keyword evidence="4 6" id="KW-0472">Membrane</keyword>
<evidence type="ECO:0000256" key="1">
    <source>
        <dbReference type="ARBA" id="ARBA00004141"/>
    </source>
</evidence>
<reference evidence="9" key="1">
    <citation type="journal article" date="2017" name="Genome Biol.">
        <title>Comparative genomics reveals high biological diversity and specific adaptations in the industrially and medically important fungal genus Aspergillus.</title>
        <authorList>
            <person name="de Vries R.P."/>
            <person name="Riley R."/>
            <person name="Wiebenga A."/>
            <person name="Aguilar-Osorio G."/>
            <person name="Amillis S."/>
            <person name="Uchima C.A."/>
            <person name="Anderluh G."/>
            <person name="Asadollahi M."/>
            <person name="Askin M."/>
            <person name="Barry K."/>
            <person name="Battaglia E."/>
            <person name="Bayram O."/>
            <person name="Benocci T."/>
            <person name="Braus-Stromeyer S.A."/>
            <person name="Caldana C."/>
            <person name="Canovas D."/>
            <person name="Cerqueira G.C."/>
            <person name="Chen F."/>
            <person name="Chen W."/>
            <person name="Choi C."/>
            <person name="Clum A."/>
            <person name="Dos Santos R.A."/>
            <person name="Damasio A.R."/>
            <person name="Diallinas G."/>
            <person name="Emri T."/>
            <person name="Fekete E."/>
            <person name="Flipphi M."/>
            <person name="Freyberg S."/>
            <person name="Gallo A."/>
            <person name="Gournas C."/>
            <person name="Habgood R."/>
            <person name="Hainaut M."/>
            <person name="Harispe M.L."/>
            <person name="Henrissat B."/>
            <person name="Hilden K.S."/>
            <person name="Hope R."/>
            <person name="Hossain A."/>
            <person name="Karabika E."/>
            <person name="Karaffa L."/>
            <person name="Karanyi Z."/>
            <person name="Krasevec N."/>
            <person name="Kuo A."/>
            <person name="Kusch H."/>
            <person name="LaButti K."/>
            <person name="Lagendijk E.L."/>
            <person name="Lapidus A."/>
            <person name="Levasseur A."/>
            <person name="Lindquist E."/>
            <person name="Lipzen A."/>
            <person name="Logrieco A.F."/>
            <person name="MacCabe A."/>
            <person name="Maekelae M.R."/>
            <person name="Malavazi I."/>
            <person name="Melin P."/>
            <person name="Meyer V."/>
            <person name="Mielnichuk N."/>
            <person name="Miskei M."/>
            <person name="Molnar A.P."/>
            <person name="Mule G."/>
            <person name="Ngan C.Y."/>
            <person name="Orejas M."/>
            <person name="Orosz E."/>
            <person name="Ouedraogo J.P."/>
            <person name="Overkamp K.M."/>
            <person name="Park H.-S."/>
            <person name="Perrone G."/>
            <person name="Piumi F."/>
            <person name="Punt P.J."/>
            <person name="Ram A.F."/>
            <person name="Ramon A."/>
            <person name="Rauscher S."/>
            <person name="Record E."/>
            <person name="Riano-Pachon D.M."/>
            <person name="Robert V."/>
            <person name="Roehrig J."/>
            <person name="Ruller R."/>
            <person name="Salamov A."/>
            <person name="Salih N.S."/>
            <person name="Samson R.A."/>
            <person name="Sandor E."/>
            <person name="Sanguinetti M."/>
            <person name="Schuetze T."/>
            <person name="Sepcic K."/>
            <person name="Shelest E."/>
            <person name="Sherlock G."/>
            <person name="Sophianopoulou V."/>
            <person name="Squina F.M."/>
            <person name="Sun H."/>
            <person name="Susca A."/>
            <person name="Todd R.B."/>
            <person name="Tsang A."/>
            <person name="Unkles S.E."/>
            <person name="van de Wiele N."/>
            <person name="van Rossen-Uffink D."/>
            <person name="Oliveira J.V."/>
            <person name="Vesth T.C."/>
            <person name="Visser J."/>
            <person name="Yu J.-H."/>
            <person name="Zhou M."/>
            <person name="Andersen M.R."/>
            <person name="Archer D.B."/>
            <person name="Baker S.E."/>
            <person name="Benoit I."/>
            <person name="Brakhage A.A."/>
            <person name="Braus G.H."/>
            <person name="Fischer R."/>
            <person name="Frisvad J.C."/>
            <person name="Goldman G.H."/>
            <person name="Houbraken J."/>
            <person name="Oakley B."/>
            <person name="Pocsi I."/>
            <person name="Scazzocchio C."/>
            <person name="Seiboth B."/>
            <person name="vanKuyk P.A."/>
            <person name="Wortman J."/>
            <person name="Dyer P.S."/>
            <person name="Grigoriev I.V."/>
        </authorList>
    </citation>
    <scope>NUCLEOTIDE SEQUENCE [LARGE SCALE GENOMIC DNA]</scope>
    <source>
        <strain evidence="9">DTO 134E9</strain>
    </source>
</reference>
<keyword evidence="3 6" id="KW-1133">Transmembrane helix</keyword>
<evidence type="ECO:0000313" key="9">
    <source>
        <dbReference type="Proteomes" id="UP000184383"/>
    </source>
</evidence>